<evidence type="ECO:0000256" key="3">
    <source>
        <dbReference type="ARBA" id="ARBA00022840"/>
    </source>
</evidence>
<sequence>MLHTIPKHTEPSSAIGSAIAGLRTIIAQRLQTHYDGTAFNLHSWLQQAFGDNLVQPDIARHLPQPPTPEEWIILILALTPHIRTDFFESLIAEHLPNGGDFAEFGGIKGQHHRGVLPTGETAQFIIAGTDLEKRVGVQHLFDNTHYFYQQDILWLETVREGEPLMSGRIILSPEWVHFLLTGQAARPKFSADFPARLTTTKMEKDDLVLHPFTEEQIEDIRRWLTYHPELESDANLSRKINAGYRVLFYGPSGTGKTLTATLLGKEFGKDVYRIDLSQIVSKYIGETEKNLGKIFDRAEHKDWILFFDEADALFGKRTNVQSSHDKFANQEVSFLLQRIEDFSGLMILASNLKSNIDDAFLRRFHSIVYFPMPNAQERLKLWKHSMPASIRSGPNVSLPAIAETYEISGASIINVIQYASLKALSRENKLLMQEDLVDGITRELRKEERGI</sequence>
<evidence type="ECO:0000256" key="2">
    <source>
        <dbReference type="ARBA" id="ARBA00022741"/>
    </source>
</evidence>
<accession>A0A3B7MZM8</accession>
<evidence type="ECO:0000313" key="5">
    <source>
        <dbReference type="EMBL" id="AXY78550.1"/>
    </source>
</evidence>
<keyword evidence="2" id="KW-0547">Nucleotide-binding</keyword>
<dbReference type="Proteomes" id="UP000263900">
    <property type="component" value="Chromosome"/>
</dbReference>
<dbReference type="EMBL" id="CP032157">
    <property type="protein sequence ID" value="AXY78550.1"/>
    <property type="molecule type" value="Genomic_DNA"/>
</dbReference>
<evidence type="ECO:0000256" key="1">
    <source>
        <dbReference type="ARBA" id="ARBA00006914"/>
    </source>
</evidence>
<dbReference type="Pfam" id="PF00004">
    <property type="entry name" value="AAA"/>
    <property type="match status" value="1"/>
</dbReference>
<evidence type="ECO:0000259" key="4">
    <source>
        <dbReference type="SMART" id="SM00382"/>
    </source>
</evidence>
<dbReference type="Gene3D" id="3.40.50.300">
    <property type="entry name" value="P-loop containing nucleotide triphosphate hydrolases"/>
    <property type="match status" value="1"/>
</dbReference>
<dbReference type="KEGG" id="pseg:D3H65_07315"/>
<dbReference type="InterPro" id="IPR003593">
    <property type="entry name" value="AAA+_ATPase"/>
</dbReference>
<dbReference type="InterPro" id="IPR027417">
    <property type="entry name" value="P-loop_NTPase"/>
</dbReference>
<feature type="domain" description="AAA+ ATPase" evidence="4">
    <location>
        <begin position="242"/>
        <end position="374"/>
    </location>
</feature>
<keyword evidence="6" id="KW-1185">Reference proteome</keyword>
<dbReference type="InterPro" id="IPR003959">
    <property type="entry name" value="ATPase_AAA_core"/>
</dbReference>
<dbReference type="OrthoDB" id="7438987at2"/>
<comment type="similarity">
    <text evidence="1">Belongs to the AAA ATPase family.</text>
</comment>
<organism evidence="5 6">
    <name type="scientific">Paraflavitalea soli</name>
    <dbReference type="NCBI Taxonomy" id="2315862"/>
    <lineage>
        <taxon>Bacteria</taxon>
        <taxon>Pseudomonadati</taxon>
        <taxon>Bacteroidota</taxon>
        <taxon>Chitinophagia</taxon>
        <taxon>Chitinophagales</taxon>
        <taxon>Chitinophagaceae</taxon>
        <taxon>Paraflavitalea</taxon>
    </lineage>
</organism>
<dbReference type="AlphaFoldDB" id="A0A3B7MZM8"/>
<reference evidence="5 6" key="1">
    <citation type="submission" date="2018-09" db="EMBL/GenBank/DDBJ databases">
        <title>Genome sequencing of strain 6GH32-13.</title>
        <authorList>
            <person name="Weon H.-Y."/>
            <person name="Heo J."/>
            <person name="Kwon S.-W."/>
        </authorList>
    </citation>
    <scope>NUCLEOTIDE SEQUENCE [LARGE SCALE GENOMIC DNA]</scope>
    <source>
        <strain evidence="5 6">5GH32-13</strain>
    </source>
</reference>
<proteinExistence type="inferred from homology"/>
<gene>
    <name evidence="5" type="ORF">D3H65_07315</name>
</gene>
<name>A0A3B7MZM8_9BACT</name>
<dbReference type="SMART" id="SM00382">
    <property type="entry name" value="AAA"/>
    <property type="match status" value="1"/>
</dbReference>
<evidence type="ECO:0000313" key="6">
    <source>
        <dbReference type="Proteomes" id="UP000263900"/>
    </source>
</evidence>
<protein>
    <submittedName>
        <fullName evidence="5">ATP-binding protein</fullName>
    </submittedName>
</protein>
<keyword evidence="3 5" id="KW-0067">ATP-binding</keyword>
<dbReference type="InterPro" id="IPR050221">
    <property type="entry name" value="26S_Proteasome_ATPase"/>
</dbReference>
<dbReference type="CDD" id="cd19481">
    <property type="entry name" value="RecA-like_protease"/>
    <property type="match status" value="1"/>
</dbReference>
<dbReference type="SUPFAM" id="SSF52540">
    <property type="entry name" value="P-loop containing nucleoside triphosphate hydrolases"/>
    <property type="match status" value="1"/>
</dbReference>
<dbReference type="PANTHER" id="PTHR23073">
    <property type="entry name" value="26S PROTEASOME REGULATORY SUBUNIT"/>
    <property type="match status" value="1"/>
</dbReference>
<dbReference type="GO" id="GO:0016887">
    <property type="term" value="F:ATP hydrolysis activity"/>
    <property type="evidence" value="ECO:0007669"/>
    <property type="project" value="InterPro"/>
</dbReference>
<dbReference type="GO" id="GO:0005524">
    <property type="term" value="F:ATP binding"/>
    <property type="evidence" value="ECO:0007669"/>
    <property type="project" value="UniProtKB-KW"/>
</dbReference>